<dbReference type="GO" id="GO:0005886">
    <property type="term" value="C:plasma membrane"/>
    <property type="evidence" value="ECO:0007669"/>
    <property type="project" value="UniProtKB-SubCell"/>
</dbReference>
<dbReference type="Proteomes" id="UP000821853">
    <property type="component" value="Chromosome 9"/>
</dbReference>
<sequence>MWSSVSPPKNARIENLLRRAVVIYRDDPDMEDLLDTLQSSLHCCGVTSRGYLDWQRNAYFNCSLWNPSRERCAVPYSCCRNQDRVPNVMCGYGVTDTAKKSLAVVERKIYTRGCLQALAQMVKENAVLVSVLSAVTVGSLAVGIAGAMLLIHSIHAARRAATEANRRSATAERPSSMMSGV</sequence>
<reference evidence="15 16" key="1">
    <citation type="journal article" date="2020" name="Cell">
        <title>Large-Scale Comparative Analyses of Tick Genomes Elucidate Their Genetic Diversity and Vector Capacities.</title>
        <authorList>
            <consortium name="Tick Genome and Microbiome Consortium (TIGMIC)"/>
            <person name="Jia N."/>
            <person name="Wang J."/>
            <person name="Shi W."/>
            <person name="Du L."/>
            <person name="Sun Y."/>
            <person name="Zhan W."/>
            <person name="Jiang J.F."/>
            <person name="Wang Q."/>
            <person name="Zhang B."/>
            <person name="Ji P."/>
            <person name="Bell-Sakyi L."/>
            <person name="Cui X.M."/>
            <person name="Yuan T.T."/>
            <person name="Jiang B.G."/>
            <person name="Yang W.F."/>
            <person name="Lam T.T."/>
            <person name="Chang Q.C."/>
            <person name="Ding S.J."/>
            <person name="Wang X.J."/>
            <person name="Zhu J.G."/>
            <person name="Ruan X.D."/>
            <person name="Zhao L."/>
            <person name="Wei J.T."/>
            <person name="Ye R.Z."/>
            <person name="Que T.C."/>
            <person name="Du C.H."/>
            <person name="Zhou Y.H."/>
            <person name="Cheng J.X."/>
            <person name="Dai P.F."/>
            <person name="Guo W.B."/>
            <person name="Han X.H."/>
            <person name="Huang E.J."/>
            <person name="Li L.F."/>
            <person name="Wei W."/>
            <person name="Gao Y.C."/>
            <person name="Liu J.Z."/>
            <person name="Shao H.Z."/>
            <person name="Wang X."/>
            <person name="Wang C.C."/>
            <person name="Yang T.C."/>
            <person name="Huo Q.B."/>
            <person name="Li W."/>
            <person name="Chen H.Y."/>
            <person name="Chen S.E."/>
            <person name="Zhou L.G."/>
            <person name="Ni X.B."/>
            <person name="Tian J.H."/>
            <person name="Sheng Y."/>
            <person name="Liu T."/>
            <person name="Pan Y.S."/>
            <person name="Xia L.Y."/>
            <person name="Li J."/>
            <person name="Zhao F."/>
            <person name="Cao W.C."/>
        </authorList>
    </citation>
    <scope>NUCLEOTIDE SEQUENCE [LARGE SCALE GENOMIC DNA]</scope>
    <source>
        <strain evidence="15">HaeL-2018</strain>
    </source>
</reference>
<dbReference type="SUPFAM" id="SSF48652">
    <property type="entry name" value="Tetraspanin"/>
    <property type="match status" value="1"/>
</dbReference>
<evidence type="ECO:0000256" key="3">
    <source>
        <dbReference type="ARBA" id="ARBA00004651"/>
    </source>
</evidence>
<evidence type="ECO:0000256" key="12">
    <source>
        <dbReference type="ARBA" id="ARBA00023180"/>
    </source>
</evidence>
<evidence type="ECO:0000256" key="1">
    <source>
        <dbReference type="ARBA" id="ARBA00004496"/>
    </source>
</evidence>
<dbReference type="EMBL" id="JABSTR010000011">
    <property type="protein sequence ID" value="KAH9380873.1"/>
    <property type="molecule type" value="Genomic_DNA"/>
</dbReference>
<keyword evidence="7 14" id="KW-0812">Transmembrane</keyword>
<protein>
    <recommendedName>
        <fullName evidence="13">Tetraspanin-33</fullName>
    </recommendedName>
</protein>
<evidence type="ECO:0000313" key="15">
    <source>
        <dbReference type="EMBL" id="KAH9380873.1"/>
    </source>
</evidence>
<keyword evidence="6" id="KW-0963">Cytoplasm</keyword>
<evidence type="ECO:0000256" key="13">
    <source>
        <dbReference type="ARBA" id="ARBA00040369"/>
    </source>
</evidence>
<evidence type="ECO:0000256" key="9">
    <source>
        <dbReference type="ARBA" id="ARBA00022989"/>
    </source>
</evidence>
<dbReference type="OrthoDB" id="2014092at2759"/>
<evidence type="ECO:0000256" key="14">
    <source>
        <dbReference type="SAM" id="Phobius"/>
    </source>
</evidence>
<dbReference type="InterPro" id="IPR018499">
    <property type="entry name" value="Tetraspanin/Peripherin"/>
</dbReference>
<dbReference type="GO" id="GO:0051604">
    <property type="term" value="P:protein maturation"/>
    <property type="evidence" value="ECO:0007669"/>
    <property type="project" value="UniProtKB-ARBA"/>
</dbReference>
<keyword evidence="12" id="KW-0325">Glycoprotein</keyword>
<dbReference type="GO" id="GO:0065003">
    <property type="term" value="P:protein-containing complex assembly"/>
    <property type="evidence" value="ECO:0007669"/>
    <property type="project" value="UniProtKB-ARBA"/>
</dbReference>
<evidence type="ECO:0000256" key="8">
    <source>
        <dbReference type="ARBA" id="ARBA00022949"/>
    </source>
</evidence>
<keyword evidence="5" id="KW-1003">Cell membrane</keyword>
<keyword evidence="16" id="KW-1185">Reference proteome</keyword>
<evidence type="ECO:0000256" key="6">
    <source>
        <dbReference type="ARBA" id="ARBA00022490"/>
    </source>
</evidence>
<name>A0A9J6H1L1_HAELO</name>
<dbReference type="Gene3D" id="1.10.1450.10">
    <property type="entry name" value="Tetraspanin"/>
    <property type="match status" value="1"/>
</dbReference>
<keyword evidence="11" id="KW-1015">Disulfide bond</keyword>
<comment type="subcellular location">
    <subcellularLocation>
        <location evidence="2">Cell junction</location>
        <location evidence="2">Adherens junction</location>
    </subcellularLocation>
    <subcellularLocation>
        <location evidence="3">Cell membrane</location>
        <topology evidence="3">Multi-pass membrane protein</topology>
    </subcellularLocation>
    <subcellularLocation>
        <location evidence="1">Cytoplasm</location>
    </subcellularLocation>
</comment>
<accession>A0A9J6H1L1</accession>
<feature type="transmembrane region" description="Helical" evidence="14">
    <location>
        <begin position="126"/>
        <end position="151"/>
    </location>
</feature>
<evidence type="ECO:0000256" key="2">
    <source>
        <dbReference type="ARBA" id="ARBA00004536"/>
    </source>
</evidence>
<dbReference type="GO" id="GO:0005912">
    <property type="term" value="C:adherens junction"/>
    <property type="evidence" value="ECO:0007669"/>
    <property type="project" value="UniProtKB-SubCell"/>
</dbReference>
<dbReference type="VEuPathDB" id="VectorBase:HLOH_050563"/>
<dbReference type="AlphaFoldDB" id="A0A9J6H1L1"/>
<proteinExistence type="inferred from homology"/>
<comment type="caution">
    <text evidence="15">The sequence shown here is derived from an EMBL/GenBank/DDBJ whole genome shotgun (WGS) entry which is preliminary data.</text>
</comment>
<keyword evidence="10 14" id="KW-0472">Membrane</keyword>
<evidence type="ECO:0000256" key="7">
    <source>
        <dbReference type="ARBA" id="ARBA00022692"/>
    </source>
</evidence>
<dbReference type="Pfam" id="PF00335">
    <property type="entry name" value="Tetraspanin"/>
    <property type="match status" value="1"/>
</dbReference>
<evidence type="ECO:0000256" key="4">
    <source>
        <dbReference type="ARBA" id="ARBA00006840"/>
    </source>
</evidence>
<dbReference type="InterPro" id="IPR008952">
    <property type="entry name" value="Tetraspanin_EC2_sf"/>
</dbReference>
<dbReference type="FunFam" id="1.10.1450.10:FF:000007">
    <property type="entry name" value="Tetraspanin"/>
    <property type="match status" value="1"/>
</dbReference>
<evidence type="ECO:0000313" key="16">
    <source>
        <dbReference type="Proteomes" id="UP000821853"/>
    </source>
</evidence>
<keyword evidence="9 14" id="KW-1133">Transmembrane helix</keyword>
<organism evidence="15 16">
    <name type="scientific">Haemaphysalis longicornis</name>
    <name type="common">Bush tick</name>
    <dbReference type="NCBI Taxonomy" id="44386"/>
    <lineage>
        <taxon>Eukaryota</taxon>
        <taxon>Metazoa</taxon>
        <taxon>Ecdysozoa</taxon>
        <taxon>Arthropoda</taxon>
        <taxon>Chelicerata</taxon>
        <taxon>Arachnida</taxon>
        <taxon>Acari</taxon>
        <taxon>Parasitiformes</taxon>
        <taxon>Ixodida</taxon>
        <taxon>Ixodoidea</taxon>
        <taxon>Ixodidae</taxon>
        <taxon>Haemaphysalinae</taxon>
        <taxon>Haemaphysalis</taxon>
    </lineage>
</organism>
<dbReference type="GO" id="GO:0019899">
    <property type="term" value="F:enzyme binding"/>
    <property type="evidence" value="ECO:0007669"/>
    <property type="project" value="UniProtKB-ARBA"/>
</dbReference>
<keyword evidence="8" id="KW-0965">Cell junction</keyword>
<evidence type="ECO:0000256" key="11">
    <source>
        <dbReference type="ARBA" id="ARBA00023157"/>
    </source>
</evidence>
<dbReference type="GO" id="GO:0072659">
    <property type="term" value="P:protein localization to plasma membrane"/>
    <property type="evidence" value="ECO:0007669"/>
    <property type="project" value="UniProtKB-ARBA"/>
</dbReference>
<dbReference type="GO" id="GO:0046930">
    <property type="term" value="C:pore complex"/>
    <property type="evidence" value="ECO:0007669"/>
    <property type="project" value="UniProtKB-ARBA"/>
</dbReference>
<dbReference type="GO" id="GO:0005737">
    <property type="term" value="C:cytoplasm"/>
    <property type="evidence" value="ECO:0007669"/>
    <property type="project" value="UniProtKB-SubCell"/>
</dbReference>
<evidence type="ECO:0000256" key="5">
    <source>
        <dbReference type="ARBA" id="ARBA00022475"/>
    </source>
</evidence>
<evidence type="ECO:0000256" key="10">
    <source>
        <dbReference type="ARBA" id="ARBA00023136"/>
    </source>
</evidence>
<comment type="similarity">
    <text evidence="4">Belongs to the tetraspanin (TM4SF) family.</text>
</comment>
<gene>
    <name evidence="15" type="ORF">HPB48_012495</name>
</gene>